<dbReference type="GO" id="GO:0006412">
    <property type="term" value="P:translation"/>
    <property type="evidence" value="ECO:0007669"/>
    <property type="project" value="UniProtKB-UniRule"/>
</dbReference>
<dbReference type="InterPro" id="IPR005706">
    <property type="entry name" value="Ribosomal_uS2_bac/mit/plastid"/>
</dbReference>
<dbReference type="NCBIfam" id="TIGR01011">
    <property type="entry name" value="rpsB_bact"/>
    <property type="match status" value="1"/>
</dbReference>
<dbReference type="GO" id="GO:0003735">
    <property type="term" value="F:structural constituent of ribosome"/>
    <property type="evidence" value="ECO:0007669"/>
    <property type="project" value="InterPro"/>
</dbReference>
<dbReference type="PRINTS" id="PR00395">
    <property type="entry name" value="RIBOSOMALS2"/>
</dbReference>
<dbReference type="SUPFAM" id="SSF52313">
    <property type="entry name" value="Ribosomal protein S2"/>
    <property type="match status" value="1"/>
</dbReference>
<accession>A0A7V3ZX45</accession>
<organism evidence="6">
    <name type="scientific">candidate division WOR-3 bacterium</name>
    <dbReference type="NCBI Taxonomy" id="2052148"/>
    <lineage>
        <taxon>Bacteria</taxon>
        <taxon>Bacteria division WOR-3</taxon>
    </lineage>
</organism>
<dbReference type="PANTHER" id="PTHR12534:SF0">
    <property type="entry name" value="SMALL RIBOSOMAL SUBUNIT PROTEIN US2M"/>
    <property type="match status" value="1"/>
</dbReference>
<proteinExistence type="inferred from homology"/>
<evidence type="ECO:0000256" key="5">
    <source>
        <dbReference type="HAMAP-Rule" id="MF_00291"/>
    </source>
</evidence>
<dbReference type="PANTHER" id="PTHR12534">
    <property type="entry name" value="30S RIBOSOMAL PROTEIN S2 PROKARYOTIC AND ORGANELLAR"/>
    <property type="match status" value="1"/>
</dbReference>
<comment type="similarity">
    <text evidence="1 5">Belongs to the universal ribosomal protein uS2 family.</text>
</comment>
<dbReference type="FunFam" id="1.10.287.610:FF:000001">
    <property type="entry name" value="30S ribosomal protein S2"/>
    <property type="match status" value="1"/>
</dbReference>
<evidence type="ECO:0000256" key="4">
    <source>
        <dbReference type="ARBA" id="ARBA00035256"/>
    </source>
</evidence>
<dbReference type="Gene3D" id="3.40.50.10490">
    <property type="entry name" value="Glucose-6-phosphate isomerase like protein, domain 1"/>
    <property type="match status" value="1"/>
</dbReference>
<evidence type="ECO:0000256" key="3">
    <source>
        <dbReference type="ARBA" id="ARBA00023274"/>
    </source>
</evidence>
<reference evidence="6" key="1">
    <citation type="journal article" date="2020" name="mSystems">
        <title>Genome- and Community-Level Interaction Insights into Carbon Utilization and Element Cycling Functions of Hydrothermarchaeota in Hydrothermal Sediment.</title>
        <authorList>
            <person name="Zhou Z."/>
            <person name="Liu Y."/>
            <person name="Xu W."/>
            <person name="Pan J."/>
            <person name="Luo Z.H."/>
            <person name="Li M."/>
        </authorList>
    </citation>
    <scope>NUCLEOTIDE SEQUENCE [LARGE SCALE GENOMIC DNA]</scope>
    <source>
        <strain evidence="6">SpSt-69</strain>
    </source>
</reference>
<dbReference type="InterPro" id="IPR023591">
    <property type="entry name" value="Ribosomal_uS2_flav_dom_sf"/>
</dbReference>
<dbReference type="HAMAP" id="MF_00291_B">
    <property type="entry name" value="Ribosomal_uS2_B"/>
    <property type="match status" value="1"/>
</dbReference>
<keyword evidence="3 5" id="KW-0687">Ribonucleoprotein</keyword>
<keyword evidence="2 5" id="KW-0689">Ribosomal protein</keyword>
<name>A0A7V3ZX45_UNCW3</name>
<dbReference type="GO" id="GO:0022627">
    <property type="term" value="C:cytosolic small ribosomal subunit"/>
    <property type="evidence" value="ECO:0007669"/>
    <property type="project" value="TreeGrafter"/>
</dbReference>
<dbReference type="Gene3D" id="1.10.287.610">
    <property type="entry name" value="Helix hairpin bin"/>
    <property type="match status" value="1"/>
</dbReference>
<dbReference type="CDD" id="cd01425">
    <property type="entry name" value="RPS2"/>
    <property type="match status" value="1"/>
</dbReference>
<comment type="caution">
    <text evidence="6">The sequence shown here is derived from an EMBL/GenBank/DDBJ whole genome shotgun (WGS) entry which is preliminary data.</text>
</comment>
<gene>
    <name evidence="5 6" type="primary">rpsB</name>
    <name evidence="6" type="ORF">ENU66_03000</name>
</gene>
<sequence>MERAREENLHNTPSDNNIAFPITLKDLLEAGVQFGHKRRRWNPRMKPFIFTERDGHHIIDIRKTYEKLQEAYNFLKRLSSRGGTVLFVCTKKQGKDIVAEEAKRCGAFYMTERWPGGTLTNFETIRSRINRMKELMQMKETGELEQYPKKEQLLMLKELEKLQKVFTGIMDMETLPDAVYIVDLVKEDIALKEAKRLEIPVVAIVDTNADPSQVDYPIPGNDDAIRSIALITRTLANAILEGKQGEETTRVEKKEE</sequence>
<dbReference type="AlphaFoldDB" id="A0A7V3ZX45"/>
<dbReference type="InterPro" id="IPR001865">
    <property type="entry name" value="Ribosomal_uS2"/>
</dbReference>
<evidence type="ECO:0000256" key="1">
    <source>
        <dbReference type="ARBA" id="ARBA00006242"/>
    </source>
</evidence>
<dbReference type="EMBL" id="DTDJ01000024">
    <property type="protein sequence ID" value="HGL17287.1"/>
    <property type="molecule type" value="Genomic_DNA"/>
</dbReference>
<evidence type="ECO:0000256" key="2">
    <source>
        <dbReference type="ARBA" id="ARBA00022980"/>
    </source>
</evidence>
<evidence type="ECO:0000313" key="6">
    <source>
        <dbReference type="EMBL" id="HGL17287.1"/>
    </source>
</evidence>
<protein>
    <recommendedName>
        <fullName evidence="4 5">Small ribosomal subunit protein uS2</fullName>
    </recommendedName>
</protein>
<dbReference type="Pfam" id="PF00318">
    <property type="entry name" value="Ribosomal_S2"/>
    <property type="match status" value="1"/>
</dbReference>